<dbReference type="EMBL" id="MSCH01000003">
    <property type="protein sequence ID" value="PQJ54586.1"/>
    <property type="molecule type" value="Genomic_DNA"/>
</dbReference>
<keyword evidence="7" id="KW-1185">Reference proteome</keyword>
<dbReference type="Pfam" id="PF03466">
    <property type="entry name" value="LysR_substrate"/>
    <property type="match status" value="1"/>
</dbReference>
<proteinExistence type="inferred from homology"/>
<evidence type="ECO:0000256" key="3">
    <source>
        <dbReference type="ARBA" id="ARBA00023125"/>
    </source>
</evidence>
<dbReference type="Proteomes" id="UP000239007">
    <property type="component" value="Unassembled WGS sequence"/>
</dbReference>
<dbReference type="PANTHER" id="PTHR30126">
    <property type="entry name" value="HTH-TYPE TRANSCRIPTIONAL REGULATOR"/>
    <property type="match status" value="1"/>
</dbReference>
<dbReference type="PROSITE" id="PS50931">
    <property type="entry name" value="HTH_LYSR"/>
    <property type="match status" value="1"/>
</dbReference>
<feature type="domain" description="HTH lysR-type" evidence="5">
    <location>
        <begin position="1"/>
        <end position="58"/>
    </location>
</feature>
<evidence type="ECO:0000313" key="7">
    <source>
        <dbReference type="Proteomes" id="UP000239007"/>
    </source>
</evidence>
<organism evidence="6 7">
    <name type="scientific">Psychrosphaera saromensis</name>
    <dbReference type="NCBI Taxonomy" id="716813"/>
    <lineage>
        <taxon>Bacteria</taxon>
        <taxon>Pseudomonadati</taxon>
        <taxon>Pseudomonadota</taxon>
        <taxon>Gammaproteobacteria</taxon>
        <taxon>Alteromonadales</taxon>
        <taxon>Pseudoalteromonadaceae</taxon>
        <taxon>Psychrosphaera</taxon>
    </lineage>
</organism>
<dbReference type="GO" id="GO:0003700">
    <property type="term" value="F:DNA-binding transcription factor activity"/>
    <property type="evidence" value="ECO:0007669"/>
    <property type="project" value="InterPro"/>
</dbReference>
<dbReference type="FunFam" id="1.10.10.10:FF:000001">
    <property type="entry name" value="LysR family transcriptional regulator"/>
    <property type="match status" value="1"/>
</dbReference>
<protein>
    <recommendedName>
        <fullName evidence="5">HTH lysR-type domain-containing protein</fullName>
    </recommendedName>
</protein>
<keyword evidence="3" id="KW-0238">DNA-binding</keyword>
<comment type="caution">
    <text evidence="6">The sequence shown here is derived from an EMBL/GenBank/DDBJ whole genome shotgun (WGS) entry which is preliminary data.</text>
</comment>
<dbReference type="SUPFAM" id="SSF46785">
    <property type="entry name" value="Winged helix' DNA-binding domain"/>
    <property type="match status" value="1"/>
</dbReference>
<evidence type="ECO:0000313" key="6">
    <source>
        <dbReference type="EMBL" id="PQJ54586.1"/>
    </source>
</evidence>
<dbReference type="InterPro" id="IPR000847">
    <property type="entry name" value="LysR_HTH_N"/>
</dbReference>
<dbReference type="SUPFAM" id="SSF53850">
    <property type="entry name" value="Periplasmic binding protein-like II"/>
    <property type="match status" value="1"/>
</dbReference>
<keyword evidence="2" id="KW-0805">Transcription regulation</keyword>
<evidence type="ECO:0000256" key="2">
    <source>
        <dbReference type="ARBA" id="ARBA00023015"/>
    </source>
</evidence>
<evidence type="ECO:0000256" key="1">
    <source>
        <dbReference type="ARBA" id="ARBA00009437"/>
    </source>
</evidence>
<dbReference type="PANTHER" id="PTHR30126:SF91">
    <property type="entry name" value="LYSR FAMILY TRANSCRIPTIONAL REGULATOR"/>
    <property type="match status" value="1"/>
</dbReference>
<reference evidence="6 7" key="1">
    <citation type="submission" date="2016-12" db="EMBL/GenBank/DDBJ databases">
        <title>Diversity of luminous bacteria.</title>
        <authorList>
            <person name="Yoshizawa S."/>
            <person name="Kogure K."/>
        </authorList>
    </citation>
    <scope>NUCLEOTIDE SEQUENCE [LARGE SCALE GENOMIC DNA]</scope>
    <source>
        <strain evidence="6 7">SA4-48</strain>
    </source>
</reference>
<dbReference type="InterPro" id="IPR036388">
    <property type="entry name" value="WH-like_DNA-bd_sf"/>
</dbReference>
<dbReference type="Gene3D" id="3.40.190.290">
    <property type="match status" value="1"/>
</dbReference>
<name>A0A2S7UX69_9GAMM</name>
<evidence type="ECO:0000259" key="5">
    <source>
        <dbReference type="PROSITE" id="PS50931"/>
    </source>
</evidence>
<gene>
    <name evidence="6" type="ORF">BTO11_13650</name>
</gene>
<evidence type="ECO:0000256" key="4">
    <source>
        <dbReference type="ARBA" id="ARBA00023163"/>
    </source>
</evidence>
<dbReference type="Gene3D" id="1.10.10.10">
    <property type="entry name" value="Winged helix-like DNA-binding domain superfamily/Winged helix DNA-binding domain"/>
    <property type="match status" value="1"/>
</dbReference>
<dbReference type="GO" id="GO:0000976">
    <property type="term" value="F:transcription cis-regulatory region binding"/>
    <property type="evidence" value="ECO:0007669"/>
    <property type="project" value="TreeGrafter"/>
</dbReference>
<dbReference type="InterPro" id="IPR036390">
    <property type="entry name" value="WH_DNA-bd_sf"/>
</dbReference>
<dbReference type="RefSeq" id="WP_105053105.1">
    <property type="nucleotide sequence ID" value="NZ_BMYG01000001.1"/>
</dbReference>
<dbReference type="OrthoDB" id="9786526at2"/>
<dbReference type="InterPro" id="IPR005119">
    <property type="entry name" value="LysR_subst-bd"/>
</dbReference>
<dbReference type="AlphaFoldDB" id="A0A2S7UX69"/>
<sequence>MNFELLKTLQAVVTSGSISEAANLLYKTQPAVSMSIKRLESDVGFEIFDRTGYRLELTDKGKIYYQKSKQILAQVSQLNSLSESYAKGEEHAVRIAFESTADVNDMMRKIVPIQRQFPNTELHLQGVQMLNALKLLTEQQVDLAVTPWTISFESVGDFESKIVGPLNFKLCIHKDLLKPFNIDKPEQITSKVLRQIPQLTPIKLPFNMDKTSLAKQISDSIVKIDDISCFLAALNAQLGWGPITDTVWTNEMEENLIRFKLPEINSDVNAEIRIVKNRSKVLGPAAQAIWDSL</sequence>
<keyword evidence="4" id="KW-0804">Transcription</keyword>
<dbReference type="PRINTS" id="PR00039">
    <property type="entry name" value="HTHLYSR"/>
</dbReference>
<accession>A0A2S7UX69</accession>
<comment type="similarity">
    <text evidence="1">Belongs to the LysR transcriptional regulatory family.</text>
</comment>
<dbReference type="Pfam" id="PF00126">
    <property type="entry name" value="HTH_1"/>
    <property type="match status" value="1"/>
</dbReference>